<sequence>MKIFVTGGSGFVGSSLVHRLVAEGHEVLALARSASSVQRVRAAGAGPVPGDLADLRETDPRTRPWLARLQEVDAVVHVAAHMEFWGPDSLFEQANHVPTVALHAASVAAGVRRFVLVSAASVSTGSQRLPVVDELTPEGRANIAYSRVKLATERALLKARGGRTELVVLRPPFIWGRGMATLDELTEVAEAGRFSWIDSGKHTVDFVHVENLVGSILLALTRGRHGGVYYITDGTPMPIRNFLTPLLTTRGVDLSKSRSVPMTIAAPMAAMMDRTARLLRRKTAPPLTNWLVSWTGRDRSYDITAARTELGYSPDVTLEKGLAEMRAA</sequence>
<dbReference type="InterPro" id="IPR036291">
    <property type="entry name" value="NAD(P)-bd_dom_sf"/>
</dbReference>
<evidence type="ECO:0000313" key="3">
    <source>
        <dbReference type="Proteomes" id="UP001595690"/>
    </source>
</evidence>
<proteinExistence type="predicted"/>
<dbReference type="PANTHER" id="PTHR48079:SF6">
    <property type="entry name" value="NAD(P)-BINDING DOMAIN-CONTAINING PROTEIN-RELATED"/>
    <property type="match status" value="1"/>
</dbReference>
<comment type="caution">
    <text evidence="2">The sequence shown here is derived from an EMBL/GenBank/DDBJ whole genome shotgun (WGS) entry which is preliminary data.</text>
</comment>
<dbReference type="EMBL" id="JBHRZI010000012">
    <property type="protein sequence ID" value="MFC3892804.1"/>
    <property type="molecule type" value="Genomic_DNA"/>
</dbReference>
<feature type="domain" description="NAD-dependent epimerase/dehydratase" evidence="1">
    <location>
        <begin position="3"/>
        <end position="231"/>
    </location>
</feature>
<evidence type="ECO:0000313" key="2">
    <source>
        <dbReference type="EMBL" id="MFC3892804.1"/>
    </source>
</evidence>
<evidence type="ECO:0000259" key="1">
    <source>
        <dbReference type="Pfam" id="PF01370"/>
    </source>
</evidence>
<keyword evidence="3" id="KW-1185">Reference proteome</keyword>
<dbReference type="Gene3D" id="3.40.50.720">
    <property type="entry name" value="NAD(P)-binding Rossmann-like Domain"/>
    <property type="match status" value="1"/>
</dbReference>
<protein>
    <submittedName>
        <fullName evidence="2">NAD-dependent epimerase/dehydratase family protein</fullName>
    </submittedName>
</protein>
<dbReference type="Proteomes" id="UP001595690">
    <property type="component" value="Unassembled WGS sequence"/>
</dbReference>
<dbReference type="SUPFAM" id="SSF51735">
    <property type="entry name" value="NAD(P)-binding Rossmann-fold domains"/>
    <property type="match status" value="1"/>
</dbReference>
<accession>A0ABV8BT65</accession>
<dbReference type="Pfam" id="PF01370">
    <property type="entry name" value="Epimerase"/>
    <property type="match status" value="1"/>
</dbReference>
<gene>
    <name evidence="2" type="ORF">ACFOWZ_15100</name>
</gene>
<name>A0ABV8BT65_9PSEU</name>
<dbReference type="InterPro" id="IPR051783">
    <property type="entry name" value="NAD(P)-dependent_oxidoreduct"/>
</dbReference>
<organism evidence="2 3">
    <name type="scientific">Lentzea rhizosphaerae</name>
    <dbReference type="NCBI Taxonomy" id="2041025"/>
    <lineage>
        <taxon>Bacteria</taxon>
        <taxon>Bacillati</taxon>
        <taxon>Actinomycetota</taxon>
        <taxon>Actinomycetes</taxon>
        <taxon>Pseudonocardiales</taxon>
        <taxon>Pseudonocardiaceae</taxon>
        <taxon>Lentzea</taxon>
    </lineage>
</organism>
<dbReference type="PANTHER" id="PTHR48079">
    <property type="entry name" value="PROTEIN YEEZ"/>
    <property type="match status" value="1"/>
</dbReference>
<reference evidence="3" key="1">
    <citation type="journal article" date="2019" name="Int. J. Syst. Evol. Microbiol.">
        <title>The Global Catalogue of Microorganisms (GCM) 10K type strain sequencing project: providing services to taxonomists for standard genome sequencing and annotation.</title>
        <authorList>
            <consortium name="The Broad Institute Genomics Platform"/>
            <consortium name="The Broad Institute Genome Sequencing Center for Infectious Disease"/>
            <person name="Wu L."/>
            <person name="Ma J."/>
        </authorList>
    </citation>
    <scope>NUCLEOTIDE SEQUENCE [LARGE SCALE GENOMIC DNA]</scope>
    <source>
        <strain evidence="3">CGMCC 4.7405</strain>
    </source>
</reference>
<dbReference type="RefSeq" id="WP_382372788.1">
    <property type="nucleotide sequence ID" value="NZ_JBHRZI010000012.1"/>
</dbReference>
<dbReference type="InterPro" id="IPR001509">
    <property type="entry name" value="Epimerase_deHydtase"/>
</dbReference>